<keyword evidence="4" id="KW-0472">Membrane</keyword>
<dbReference type="EnsemblPlants" id="OPUNC03G08540.1">
    <property type="protein sequence ID" value="OPUNC03G08540.1"/>
    <property type="gene ID" value="OPUNC03G08540"/>
</dbReference>
<dbReference type="PROSITE" id="PS00086">
    <property type="entry name" value="CYTOCHROME_P450"/>
    <property type="match status" value="1"/>
</dbReference>
<dbReference type="PRINTS" id="PR00463">
    <property type="entry name" value="EP450I"/>
</dbReference>
<proteinExistence type="inferred from homology"/>
<keyword evidence="2" id="KW-0812">Transmembrane</keyword>
<dbReference type="Gene3D" id="1.10.630.10">
    <property type="entry name" value="Cytochrome P450"/>
    <property type="match status" value="1"/>
</dbReference>
<dbReference type="GO" id="GO:0005506">
    <property type="term" value="F:iron ion binding"/>
    <property type="evidence" value="ECO:0007669"/>
    <property type="project" value="InterPro"/>
</dbReference>
<feature type="signal peptide" evidence="9">
    <location>
        <begin position="1"/>
        <end position="16"/>
    </location>
</feature>
<dbReference type="GO" id="GO:0020037">
    <property type="term" value="F:heme binding"/>
    <property type="evidence" value="ECO:0007669"/>
    <property type="project" value="InterPro"/>
</dbReference>
<keyword evidence="7 8" id="KW-0349">Heme</keyword>
<evidence type="ECO:0000313" key="11">
    <source>
        <dbReference type="Proteomes" id="UP000026962"/>
    </source>
</evidence>
<dbReference type="InterPro" id="IPR001128">
    <property type="entry name" value="Cyt_P450"/>
</dbReference>
<evidence type="ECO:0000256" key="9">
    <source>
        <dbReference type="SAM" id="SignalP"/>
    </source>
</evidence>
<dbReference type="Proteomes" id="UP000026962">
    <property type="component" value="Chromosome 3"/>
</dbReference>
<keyword evidence="11" id="KW-1185">Reference proteome</keyword>
<reference evidence="10" key="1">
    <citation type="submission" date="2015-04" db="UniProtKB">
        <authorList>
            <consortium name="EnsemblPlants"/>
        </authorList>
    </citation>
    <scope>IDENTIFICATION</scope>
</reference>
<keyword evidence="8" id="KW-0503">Monooxygenase</keyword>
<comment type="similarity">
    <text evidence="1 8">Belongs to the cytochrome P450 family.</text>
</comment>
<dbReference type="InterPro" id="IPR002401">
    <property type="entry name" value="Cyt_P450_E_grp-I"/>
</dbReference>
<keyword evidence="3 7" id="KW-0479">Metal-binding</keyword>
<dbReference type="Gramene" id="OPUNC03G08540.1">
    <property type="protein sequence ID" value="OPUNC03G08540.1"/>
    <property type="gene ID" value="OPUNC03G08540"/>
</dbReference>
<dbReference type="HOGENOM" id="CLU_001570_27_2_1"/>
<evidence type="ECO:0000313" key="10">
    <source>
        <dbReference type="EnsemblPlants" id="OPUNC03G08540.1"/>
    </source>
</evidence>
<reference evidence="10" key="2">
    <citation type="submission" date="2018-05" db="EMBL/GenBank/DDBJ databases">
        <title>OpunRS2 (Oryza punctata Reference Sequence Version 2).</title>
        <authorList>
            <person name="Zhang J."/>
            <person name="Kudrna D."/>
            <person name="Lee S."/>
            <person name="Talag J."/>
            <person name="Welchert J."/>
            <person name="Wing R.A."/>
        </authorList>
    </citation>
    <scope>NUCLEOTIDE SEQUENCE [LARGE SCALE GENOMIC DNA]</scope>
</reference>
<keyword evidence="4" id="KW-1133">Transmembrane helix</keyword>
<dbReference type="GO" id="GO:0006629">
    <property type="term" value="P:lipid metabolic process"/>
    <property type="evidence" value="ECO:0007669"/>
    <property type="project" value="UniProtKB-ARBA"/>
</dbReference>
<evidence type="ECO:0000256" key="4">
    <source>
        <dbReference type="ARBA" id="ARBA00022989"/>
    </source>
</evidence>
<dbReference type="GO" id="GO:0016705">
    <property type="term" value="F:oxidoreductase activity, acting on paired donors, with incorporation or reduction of molecular oxygen"/>
    <property type="evidence" value="ECO:0007669"/>
    <property type="project" value="InterPro"/>
</dbReference>
<organism evidence="10">
    <name type="scientific">Oryza punctata</name>
    <name type="common">Red rice</name>
    <dbReference type="NCBI Taxonomy" id="4537"/>
    <lineage>
        <taxon>Eukaryota</taxon>
        <taxon>Viridiplantae</taxon>
        <taxon>Streptophyta</taxon>
        <taxon>Embryophyta</taxon>
        <taxon>Tracheophyta</taxon>
        <taxon>Spermatophyta</taxon>
        <taxon>Magnoliopsida</taxon>
        <taxon>Liliopsida</taxon>
        <taxon>Poales</taxon>
        <taxon>Poaceae</taxon>
        <taxon>BOP clade</taxon>
        <taxon>Oryzoideae</taxon>
        <taxon>Oryzeae</taxon>
        <taxon>Oryzinae</taxon>
        <taxon>Oryza</taxon>
    </lineage>
</organism>
<sequence length="529" mass="59751">MPAILLLLLVFLVSVALVVRTWRASRRSHEKARYAAAGELRPYPLLGHLPQFLANRHRILDWVTEVLSRQPTCTFVLRRPGGVRGVVTANPANVERLLRSGFDNYPKGERFASLLHDFLGRGIFNADGEAWRSQRKAASYEFNTRSLRAFVARCVHGELHGRLLPLLRRAAAESRTIDLQDALERFAFDNICRVAFDHDPGQLPDGGDDGSRAEVDDGSTASGRFADAFRDAANLSAGRFRYAVPGFWRVKKALNLGSERRLRESIAIVHDFADRIIRSRREEIHAGHEKHDLLSRFMASHDEAYTEVALRDVVISFLLAGRETTSSALTWFFWLLSSRPDVEHRIREEVAAVRARRDHGDVDRVGFDLDELREMQYVHAAITESMRLYPPVPVDTLQAQEDDVLPDGTAVGAGWFVAYNSYAMGRMKSVWGKDAAEFRPERWLDAADDGTTTTFRPESPFRYVSFHGGPRVCLGKEMAYIQMKSIIACVLQELKLDVDGAYRPRQVTSLTLRMADGLPTRVKVRDNSM</sequence>
<keyword evidence="6 7" id="KW-0408">Iron</keyword>
<name>A0A0E0KAP3_ORYPU</name>
<dbReference type="OMA" id="WEFIPFG"/>
<dbReference type="Pfam" id="PF00067">
    <property type="entry name" value="p450"/>
    <property type="match status" value="1"/>
</dbReference>
<evidence type="ECO:0000256" key="7">
    <source>
        <dbReference type="PIRSR" id="PIRSR602401-1"/>
    </source>
</evidence>
<dbReference type="GO" id="GO:0004497">
    <property type="term" value="F:monooxygenase activity"/>
    <property type="evidence" value="ECO:0007669"/>
    <property type="project" value="UniProtKB-KW"/>
</dbReference>
<evidence type="ECO:0000256" key="8">
    <source>
        <dbReference type="RuleBase" id="RU000461"/>
    </source>
</evidence>
<feature type="binding site" description="axial binding residue" evidence="7">
    <location>
        <position position="473"/>
    </location>
    <ligand>
        <name>heme</name>
        <dbReference type="ChEBI" id="CHEBI:30413"/>
    </ligand>
    <ligandPart>
        <name>Fe</name>
        <dbReference type="ChEBI" id="CHEBI:18248"/>
    </ligandPart>
</feature>
<comment type="cofactor">
    <cofactor evidence="7">
        <name>heme</name>
        <dbReference type="ChEBI" id="CHEBI:30413"/>
    </cofactor>
</comment>
<dbReference type="InterPro" id="IPR036396">
    <property type="entry name" value="Cyt_P450_sf"/>
</dbReference>
<accession>A0A0E0KAP3</accession>
<dbReference type="eggNOG" id="KOG0157">
    <property type="taxonomic scope" value="Eukaryota"/>
</dbReference>
<keyword evidence="9" id="KW-0732">Signal</keyword>
<dbReference type="SUPFAM" id="SSF48264">
    <property type="entry name" value="Cytochrome P450"/>
    <property type="match status" value="1"/>
</dbReference>
<dbReference type="STRING" id="4537.A0A0E0KAP3"/>
<keyword evidence="5 8" id="KW-0560">Oxidoreductase</keyword>
<dbReference type="PANTHER" id="PTHR24296">
    <property type="entry name" value="CYTOCHROME P450"/>
    <property type="match status" value="1"/>
</dbReference>
<protein>
    <recommendedName>
        <fullName evidence="12">Cytochrome P450</fullName>
    </recommendedName>
</protein>
<feature type="chain" id="PRO_5002364837" description="Cytochrome P450" evidence="9">
    <location>
        <begin position="17"/>
        <end position="529"/>
    </location>
</feature>
<evidence type="ECO:0000256" key="5">
    <source>
        <dbReference type="ARBA" id="ARBA00023002"/>
    </source>
</evidence>
<dbReference type="CDD" id="cd11064">
    <property type="entry name" value="CYP86A"/>
    <property type="match status" value="1"/>
</dbReference>
<evidence type="ECO:0000256" key="2">
    <source>
        <dbReference type="ARBA" id="ARBA00022692"/>
    </source>
</evidence>
<evidence type="ECO:0008006" key="12">
    <source>
        <dbReference type="Google" id="ProtNLM"/>
    </source>
</evidence>
<evidence type="ECO:0000256" key="1">
    <source>
        <dbReference type="ARBA" id="ARBA00010617"/>
    </source>
</evidence>
<dbReference type="InterPro" id="IPR017972">
    <property type="entry name" value="Cyt_P450_CS"/>
</dbReference>
<dbReference type="PRINTS" id="PR00385">
    <property type="entry name" value="P450"/>
</dbReference>
<dbReference type="AlphaFoldDB" id="A0A0E0KAP3"/>
<evidence type="ECO:0000256" key="3">
    <source>
        <dbReference type="ARBA" id="ARBA00022723"/>
    </source>
</evidence>
<evidence type="ECO:0000256" key="6">
    <source>
        <dbReference type="ARBA" id="ARBA00023004"/>
    </source>
</evidence>